<reference evidence="2" key="1">
    <citation type="submission" date="2022-10" db="EMBL/GenBank/DDBJ databases">
        <authorList>
            <person name="Chen Y."/>
            <person name="Dougan E. K."/>
            <person name="Chan C."/>
            <person name="Rhodes N."/>
            <person name="Thang M."/>
        </authorList>
    </citation>
    <scope>NUCLEOTIDE SEQUENCE</scope>
</reference>
<feature type="domain" description="HNH nuclease" evidence="1">
    <location>
        <begin position="243"/>
        <end position="293"/>
    </location>
</feature>
<dbReference type="Pfam" id="PF13392">
    <property type="entry name" value="HNH_3"/>
    <property type="match status" value="2"/>
</dbReference>
<dbReference type="InterPro" id="IPR044925">
    <property type="entry name" value="His-Me_finger_sf"/>
</dbReference>
<evidence type="ECO:0000259" key="1">
    <source>
        <dbReference type="SMART" id="SM00507"/>
    </source>
</evidence>
<dbReference type="SMART" id="SM00507">
    <property type="entry name" value="HNHc"/>
    <property type="match status" value="2"/>
</dbReference>
<dbReference type="OrthoDB" id="409392at2759"/>
<evidence type="ECO:0000313" key="3">
    <source>
        <dbReference type="EMBL" id="CAL4778717.1"/>
    </source>
</evidence>
<dbReference type="SUPFAM" id="SSF54060">
    <property type="entry name" value="His-Me finger endonucleases"/>
    <property type="match status" value="2"/>
</dbReference>
<evidence type="ECO:0000313" key="4">
    <source>
        <dbReference type="Proteomes" id="UP001152797"/>
    </source>
</evidence>
<keyword evidence="4" id="KW-1185">Reference proteome</keyword>
<protein>
    <submittedName>
        <fullName evidence="3">HNH nuclease domain-containing protein</fullName>
    </submittedName>
</protein>
<dbReference type="Proteomes" id="UP001152797">
    <property type="component" value="Unassembled WGS sequence"/>
</dbReference>
<dbReference type="Gene3D" id="3.90.75.20">
    <property type="match status" value="2"/>
</dbReference>
<proteinExistence type="predicted"/>
<name>A0A9P1CH64_9DINO</name>
<reference evidence="3 4" key="2">
    <citation type="submission" date="2024-05" db="EMBL/GenBank/DDBJ databases">
        <authorList>
            <person name="Chen Y."/>
            <person name="Shah S."/>
            <person name="Dougan E. K."/>
            <person name="Thang M."/>
            <person name="Chan C."/>
        </authorList>
    </citation>
    <scope>NUCLEOTIDE SEQUENCE [LARGE SCALE GENOMIC DNA]</scope>
</reference>
<organism evidence="2">
    <name type="scientific">Cladocopium goreaui</name>
    <dbReference type="NCBI Taxonomy" id="2562237"/>
    <lineage>
        <taxon>Eukaryota</taxon>
        <taxon>Sar</taxon>
        <taxon>Alveolata</taxon>
        <taxon>Dinophyceae</taxon>
        <taxon>Suessiales</taxon>
        <taxon>Symbiodiniaceae</taxon>
        <taxon>Cladocopium</taxon>
    </lineage>
</organism>
<dbReference type="EMBL" id="CAMXCT030001589">
    <property type="protein sequence ID" value="CAL4778717.1"/>
    <property type="molecule type" value="Genomic_DNA"/>
</dbReference>
<dbReference type="EMBL" id="CAMXCT020001589">
    <property type="protein sequence ID" value="CAL1144780.1"/>
    <property type="molecule type" value="Genomic_DNA"/>
</dbReference>
<comment type="caution">
    <text evidence="2">The sequence shown here is derived from an EMBL/GenBank/DDBJ whole genome shotgun (WGS) entry which is preliminary data.</text>
</comment>
<dbReference type="EMBL" id="CAMXCT010001589">
    <property type="protein sequence ID" value="CAI3991405.1"/>
    <property type="molecule type" value="Genomic_DNA"/>
</dbReference>
<gene>
    <name evidence="2" type="ORF">C1SCF055_LOCUS18319</name>
</gene>
<accession>A0A9P1CH64</accession>
<dbReference type="InterPro" id="IPR003615">
    <property type="entry name" value="HNH_nuc"/>
</dbReference>
<feature type="domain" description="HNH nuclease" evidence="1">
    <location>
        <begin position="65"/>
        <end position="113"/>
    </location>
</feature>
<evidence type="ECO:0000313" key="2">
    <source>
        <dbReference type="EMBL" id="CAI3991405.1"/>
    </source>
</evidence>
<dbReference type="AlphaFoldDB" id="A0A9P1CH64"/>
<sequence>MLQALASQARRVPAWCLPLAFRWSSNAVRKTWQVSSLGRCRDTKGRITYGYLHATGYSFVKIDGKLWRVHVLVKRTFHGPPPDMDSDEVHHVDGNKVNNRLDNLEYVTHIQNMRCFHAASGPKTKKPSHAKPVMWKTSGSSDWAMSPSLGEAAQELGIKRTLLSKYCRCNLTVDGHEYAFATLERLTLSGEVWRPLIHPSSGQAITGMLVSSLGRVKLQHGRISRGHQTTAGYWQTACLYGGWKRNVFVHRLVARAFLGPPPTSEHNQINHKDGIKSNNAISNLEYVTPAENRAHFLAMAEASGRKKASTTPVWSRPLGSKQGWQWHASMRIAASTLGLNKDSISRCAGGLQKHTGNHEFRLDAVEQPALLPGEEWREVDIEALLQEREARKNRKNQHGSIDMKSCPIKFRERSVDYFSNSCQFSMGQDPE</sequence>